<sequence>MLPPDRVLQQQYRAKNFEVYSKLIHTLSQAEKHDELLMKNHHKRQFGSALLPEVHNVQKKAKNKKFNGPTPKNTSGQCKHNIKQRPNSHKWKRDNARSKKDNKCHRCGDFLHFAKDCRAPKHLVALYQKPLKEGKQAGDKRYETHFNLTSEATPKESCSEQAHKQGNNKSLNIEDDLPTPDNMLIDFSSGDIFGDLE</sequence>
<dbReference type="PROSITE" id="PS50158">
    <property type="entry name" value="ZF_CCHC"/>
    <property type="match status" value="1"/>
</dbReference>
<keyword evidence="5" id="KW-1185">Reference proteome</keyword>
<evidence type="ECO:0000256" key="1">
    <source>
        <dbReference type="PROSITE-ProRule" id="PRU00047"/>
    </source>
</evidence>
<evidence type="ECO:0000256" key="2">
    <source>
        <dbReference type="SAM" id="MobiDB-lite"/>
    </source>
</evidence>
<feature type="domain" description="CCHC-type" evidence="3">
    <location>
        <begin position="103"/>
        <end position="118"/>
    </location>
</feature>
<dbReference type="GO" id="GO:0008270">
    <property type="term" value="F:zinc ion binding"/>
    <property type="evidence" value="ECO:0007669"/>
    <property type="project" value="UniProtKB-KW"/>
</dbReference>
<keyword evidence="1" id="KW-0863">Zinc-finger</keyword>
<dbReference type="GO" id="GO:0003676">
    <property type="term" value="F:nucleic acid binding"/>
    <property type="evidence" value="ECO:0007669"/>
    <property type="project" value="InterPro"/>
</dbReference>
<feature type="compositionally biased region" description="Basic and acidic residues" evidence="2">
    <location>
        <begin position="153"/>
        <end position="163"/>
    </location>
</feature>
<accession>A0A8T0VNJ5</accession>
<protein>
    <recommendedName>
        <fullName evidence="3">CCHC-type domain-containing protein</fullName>
    </recommendedName>
</protein>
<dbReference type="AlphaFoldDB" id="A0A8T0VNJ5"/>
<comment type="caution">
    <text evidence="4">The sequence shown here is derived from an EMBL/GenBank/DDBJ whole genome shotgun (WGS) entry which is preliminary data.</text>
</comment>
<feature type="region of interest" description="Disordered" evidence="2">
    <location>
        <begin position="60"/>
        <end position="100"/>
    </location>
</feature>
<keyword evidence="1" id="KW-0479">Metal-binding</keyword>
<dbReference type="SUPFAM" id="SSF57756">
    <property type="entry name" value="Retrovirus zinc finger-like domains"/>
    <property type="match status" value="1"/>
</dbReference>
<feature type="region of interest" description="Disordered" evidence="2">
    <location>
        <begin position="148"/>
        <end position="179"/>
    </location>
</feature>
<dbReference type="EMBL" id="CM029040">
    <property type="protein sequence ID" value="KAG2633249.1"/>
    <property type="molecule type" value="Genomic_DNA"/>
</dbReference>
<dbReference type="Proteomes" id="UP000823388">
    <property type="component" value="Chromosome 2N"/>
</dbReference>
<reference evidence="4" key="1">
    <citation type="submission" date="2020-05" db="EMBL/GenBank/DDBJ databases">
        <title>WGS assembly of Panicum virgatum.</title>
        <authorList>
            <person name="Lovell J.T."/>
            <person name="Jenkins J."/>
            <person name="Shu S."/>
            <person name="Juenger T.E."/>
            <person name="Schmutz J."/>
        </authorList>
    </citation>
    <scope>NUCLEOTIDE SEQUENCE</scope>
    <source>
        <strain evidence="4">AP13</strain>
    </source>
</reference>
<evidence type="ECO:0000259" key="3">
    <source>
        <dbReference type="PROSITE" id="PS50158"/>
    </source>
</evidence>
<name>A0A8T0VNJ5_PANVG</name>
<organism evidence="4 5">
    <name type="scientific">Panicum virgatum</name>
    <name type="common">Blackwell switchgrass</name>
    <dbReference type="NCBI Taxonomy" id="38727"/>
    <lineage>
        <taxon>Eukaryota</taxon>
        <taxon>Viridiplantae</taxon>
        <taxon>Streptophyta</taxon>
        <taxon>Embryophyta</taxon>
        <taxon>Tracheophyta</taxon>
        <taxon>Spermatophyta</taxon>
        <taxon>Magnoliopsida</taxon>
        <taxon>Liliopsida</taxon>
        <taxon>Poales</taxon>
        <taxon>Poaceae</taxon>
        <taxon>PACMAD clade</taxon>
        <taxon>Panicoideae</taxon>
        <taxon>Panicodae</taxon>
        <taxon>Paniceae</taxon>
        <taxon>Panicinae</taxon>
        <taxon>Panicum</taxon>
        <taxon>Panicum sect. Hiantes</taxon>
    </lineage>
</organism>
<gene>
    <name evidence="4" type="ORF">PVAP13_2NG282003</name>
</gene>
<feature type="compositionally biased region" description="Basic residues" evidence="2">
    <location>
        <begin position="80"/>
        <end position="92"/>
    </location>
</feature>
<dbReference type="InterPro" id="IPR036875">
    <property type="entry name" value="Znf_CCHC_sf"/>
</dbReference>
<dbReference type="PANTHER" id="PTHR33325:SF11">
    <property type="entry name" value="COLD SHOCK DOMAIN-CONTAINING PROTEIN 4-LIKE"/>
    <property type="match status" value="1"/>
</dbReference>
<evidence type="ECO:0000313" key="5">
    <source>
        <dbReference type="Proteomes" id="UP000823388"/>
    </source>
</evidence>
<dbReference type="InterPro" id="IPR001878">
    <property type="entry name" value="Znf_CCHC"/>
</dbReference>
<evidence type="ECO:0000313" key="4">
    <source>
        <dbReference type="EMBL" id="KAG2633249.1"/>
    </source>
</evidence>
<proteinExistence type="predicted"/>
<keyword evidence="1" id="KW-0862">Zinc</keyword>
<dbReference type="PANTHER" id="PTHR33325">
    <property type="entry name" value="ZINC FINGER, CCHC-TYPE-RELATED"/>
    <property type="match status" value="1"/>
</dbReference>